<dbReference type="PROSITE" id="PS51201">
    <property type="entry name" value="RCK_N"/>
    <property type="match status" value="1"/>
</dbReference>
<evidence type="ECO:0008006" key="7">
    <source>
        <dbReference type="Google" id="ProtNLM"/>
    </source>
</evidence>
<keyword evidence="2" id="KW-1133">Transmembrane helix</keyword>
<comment type="subcellular location">
    <subcellularLocation>
        <location evidence="1">Cell membrane</location>
        <topology evidence="1">Multi-pass membrane protein</topology>
    </subcellularLocation>
</comment>
<dbReference type="Pfam" id="PF07885">
    <property type="entry name" value="Ion_trans_2"/>
    <property type="match status" value="1"/>
</dbReference>
<dbReference type="InterPro" id="IPR013099">
    <property type="entry name" value="K_chnl_dom"/>
</dbReference>
<dbReference type="InterPro" id="IPR003148">
    <property type="entry name" value="RCK_N"/>
</dbReference>
<dbReference type="InterPro" id="IPR050721">
    <property type="entry name" value="Trk_Ktr_HKT_K-transport"/>
</dbReference>
<evidence type="ECO:0000259" key="4">
    <source>
        <dbReference type="PROSITE" id="PS51202"/>
    </source>
</evidence>
<reference evidence="5 6" key="1">
    <citation type="submission" date="2017-10" db="EMBL/GenBank/DDBJ databases">
        <title>Bacillus sp. nov., a halophilic bacterium isolated from a Yangshapao Lake.</title>
        <authorList>
            <person name="Wang H."/>
        </authorList>
    </citation>
    <scope>NUCLEOTIDE SEQUENCE [LARGE SCALE GENOMIC DNA]</scope>
    <source>
        <strain evidence="5 6">YSP-3</strain>
    </source>
</reference>
<dbReference type="GO" id="GO:0006813">
    <property type="term" value="P:potassium ion transport"/>
    <property type="evidence" value="ECO:0007669"/>
    <property type="project" value="InterPro"/>
</dbReference>
<feature type="transmembrane region" description="Helical" evidence="2">
    <location>
        <begin position="73"/>
        <end position="94"/>
    </location>
</feature>
<feature type="transmembrane region" description="Helical" evidence="2">
    <location>
        <begin position="130"/>
        <end position="148"/>
    </location>
</feature>
<gene>
    <name evidence="5" type="ORF">CR205_00170</name>
</gene>
<dbReference type="Gene3D" id="3.40.50.720">
    <property type="entry name" value="NAD(P)-binding Rossmann-like Domain"/>
    <property type="match status" value="1"/>
</dbReference>
<feature type="domain" description="RCK C-terminal" evidence="4">
    <location>
        <begin position="316"/>
        <end position="390"/>
    </location>
</feature>
<name>A0A2W0H813_9BACI</name>
<evidence type="ECO:0000256" key="2">
    <source>
        <dbReference type="SAM" id="Phobius"/>
    </source>
</evidence>
<dbReference type="InterPro" id="IPR006037">
    <property type="entry name" value="RCK_C"/>
</dbReference>
<evidence type="ECO:0000259" key="3">
    <source>
        <dbReference type="PROSITE" id="PS51201"/>
    </source>
</evidence>
<dbReference type="Proteomes" id="UP000248066">
    <property type="component" value="Unassembled WGS sequence"/>
</dbReference>
<dbReference type="InterPro" id="IPR036291">
    <property type="entry name" value="NAD(P)-bd_dom_sf"/>
</dbReference>
<sequence>MLDRIKNQPSDKHCNRKNNCLCHVGSPSLPLYYQNYECFSSDFVNNGKSVTGGGEMFRLNVFIESVSSHLQTLVKLITLLFGIILFFGTVIHFIEPDTFPDLFDGVWWAIVTVSTVGYGDFVPESVYGRLLGFLLILTGVGTFSFYLANVASSAVSARNSIENGRASFHKSGHIIVVGWNERSRLLMEMIRQQSRDQKVVLIDESLETKPESLGWVHFVKGSASHDHVLEKANAREAGTAIITADLHEEEGTADSKTVLSILAIKGNHPEIYTIAEIVTEAQIKNARRAGADELVLSSLMLSSLMNNGPESHGVSSLMLTLLEKDTKNIMQLKNLPEECIGLTYGQLIEDWQFDGEHLLGIWRDDTAELLPPDQYKLKEGDHLVVLFKKK</sequence>
<dbReference type="PRINTS" id="PR00169">
    <property type="entry name" value="KCHANNEL"/>
</dbReference>
<dbReference type="Gene3D" id="1.10.287.70">
    <property type="match status" value="1"/>
</dbReference>
<proteinExistence type="predicted"/>
<evidence type="ECO:0000313" key="5">
    <source>
        <dbReference type="EMBL" id="PYZ97061.1"/>
    </source>
</evidence>
<dbReference type="GO" id="GO:0005886">
    <property type="term" value="C:plasma membrane"/>
    <property type="evidence" value="ECO:0007669"/>
    <property type="project" value="UniProtKB-SubCell"/>
</dbReference>
<dbReference type="AlphaFoldDB" id="A0A2W0H813"/>
<dbReference type="GO" id="GO:0008324">
    <property type="term" value="F:monoatomic cation transmembrane transporter activity"/>
    <property type="evidence" value="ECO:0007669"/>
    <property type="project" value="InterPro"/>
</dbReference>
<evidence type="ECO:0000313" key="6">
    <source>
        <dbReference type="Proteomes" id="UP000248066"/>
    </source>
</evidence>
<feature type="domain" description="RCK N-terminal" evidence="3">
    <location>
        <begin position="171"/>
        <end position="296"/>
    </location>
</feature>
<evidence type="ECO:0000256" key="1">
    <source>
        <dbReference type="ARBA" id="ARBA00004651"/>
    </source>
</evidence>
<organism evidence="5 6">
    <name type="scientific">Alteribacter lacisalsi</name>
    <dbReference type="NCBI Taxonomy" id="2045244"/>
    <lineage>
        <taxon>Bacteria</taxon>
        <taxon>Bacillati</taxon>
        <taxon>Bacillota</taxon>
        <taxon>Bacilli</taxon>
        <taxon>Bacillales</taxon>
        <taxon>Bacillaceae</taxon>
        <taxon>Alteribacter</taxon>
    </lineage>
</organism>
<dbReference type="PANTHER" id="PTHR43833:SF9">
    <property type="entry name" value="POTASSIUM CHANNEL PROTEIN YUGO-RELATED"/>
    <property type="match status" value="1"/>
</dbReference>
<dbReference type="PANTHER" id="PTHR43833">
    <property type="entry name" value="POTASSIUM CHANNEL PROTEIN 2-RELATED-RELATED"/>
    <property type="match status" value="1"/>
</dbReference>
<dbReference type="SUPFAM" id="SSF81324">
    <property type="entry name" value="Voltage-gated potassium channels"/>
    <property type="match status" value="1"/>
</dbReference>
<keyword evidence="2" id="KW-0812">Transmembrane</keyword>
<dbReference type="SUPFAM" id="SSF51735">
    <property type="entry name" value="NAD(P)-binding Rossmann-fold domains"/>
    <property type="match status" value="1"/>
</dbReference>
<keyword evidence="6" id="KW-1185">Reference proteome</keyword>
<comment type="caution">
    <text evidence="5">The sequence shown here is derived from an EMBL/GenBank/DDBJ whole genome shotgun (WGS) entry which is preliminary data.</text>
</comment>
<dbReference type="EMBL" id="PDOF01000001">
    <property type="protein sequence ID" value="PYZ97061.1"/>
    <property type="molecule type" value="Genomic_DNA"/>
</dbReference>
<dbReference type="Pfam" id="PF02254">
    <property type="entry name" value="TrkA_N"/>
    <property type="match status" value="1"/>
</dbReference>
<accession>A0A2W0H813</accession>
<protein>
    <recommendedName>
        <fullName evidence="7">Potassium channel protein</fullName>
    </recommendedName>
</protein>
<keyword evidence="2" id="KW-0472">Membrane</keyword>
<dbReference type="PROSITE" id="PS51202">
    <property type="entry name" value="RCK_C"/>
    <property type="match status" value="1"/>
</dbReference>